<dbReference type="InterPro" id="IPR004358">
    <property type="entry name" value="Sig_transdc_His_kin-like_C"/>
</dbReference>
<comment type="catalytic activity">
    <reaction evidence="1">
        <text>ATP + protein L-histidine = ADP + protein N-phospho-L-histidine.</text>
        <dbReference type="EC" id="2.7.13.3"/>
    </reaction>
</comment>
<feature type="transmembrane region" description="Helical" evidence="10">
    <location>
        <begin position="174"/>
        <end position="196"/>
    </location>
</feature>
<dbReference type="PROSITE" id="PS50109">
    <property type="entry name" value="HIS_KIN"/>
    <property type="match status" value="1"/>
</dbReference>
<dbReference type="EMBL" id="JBHLVN010000040">
    <property type="protein sequence ID" value="MFC0297569.1"/>
    <property type="molecule type" value="Genomic_DNA"/>
</dbReference>
<dbReference type="InterPro" id="IPR003594">
    <property type="entry name" value="HATPase_dom"/>
</dbReference>
<evidence type="ECO:0000256" key="7">
    <source>
        <dbReference type="ARBA" id="ARBA00022777"/>
    </source>
</evidence>
<evidence type="ECO:0000256" key="4">
    <source>
        <dbReference type="ARBA" id="ARBA00022553"/>
    </source>
</evidence>
<dbReference type="SUPFAM" id="SSF55874">
    <property type="entry name" value="ATPase domain of HSP90 chaperone/DNA topoisomerase II/histidine kinase"/>
    <property type="match status" value="1"/>
</dbReference>
<evidence type="ECO:0000256" key="9">
    <source>
        <dbReference type="ARBA" id="ARBA00023012"/>
    </source>
</evidence>
<dbReference type="PANTHER" id="PTHR45453:SF1">
    <property type="entry name" value="PHOSPHATE REGULON SENSOR PROTEIN PHOR"/>
    <property type="match status" value="1"/>
</dbReference>
<dbReference type="CDD" id="cd00082">
    <property type="entry name" value="HisKA"/>
    <property type="match status" value="1"/>
</dbReference>
<keyword evidence="10" id="KW-0472">Membrane</keyword>
<comment type="subcellular location">
    <subcellularLocation>
        <location evidence="2">Membrane</location>
    </subcellularLocation>
</comment>
<accession>A0ABV6GUI5</accession>
<dbReference type="CDD" id="cd00075">
    <property type="entry name" value="HATPase"/>
    <property type="match status" value="1"/>
</dbReference>
<feature type="domain" description="Histidine kinase" evidence="11">
    <location>
        <begin position="218"/>
        <end position="436"/>
    </location>
</feature>
<dbReference type="Gene3D" id="3.30.565.10">
    <property type="entry name" value="Histidine kinase-like ATPase, C-terminal domain"/>
    <property type="match status" value="1"/>
</dbReference>
<keyword evidence="10" id="KW-0812">Transmembrane</keyword>
<dbReference type="Proteomes" id="UP001589785">
    <property type="component" value="Unassembled WGS sequence"/>
</dbReference>
<keyword evidence="13" id="KW-1185">Reference proteome</keyword>
<protein>
    <recommendedName>
        <fullName evidence="3">histidine kinase</fullName>
        <ecNumber evidence="3">2.7.13.3</ecNumber>
    </recommendedName>
</protein>
<evidence type="ECO:0000256" key="2">
    <source>
        <dbReference type="ARBA" id="ARBA00004370"/>
    </source>
</evidence>
<proteinExistence type="predicted"/>
<evidence type="ECO:0000256" key="6">
    <source>
        <dbReference type="ARBA" id="ARBA00022741"/>
    </source>
</evidence>
<dbReference type="Pfam" id="PF02518">
    <property type="entry name" value="HATPase_c"/>
    <property type="match status" value="1"/>
</dbReference>
<evidence type="ECO:0000256" key="8">
    <source>
        <dbReference type="ARBA" id="ARBA00022840"/>
    </source>
</evidence>
<dbReference type="PRINTS" id="PR00344">
    <property type="entry name" value="BCTRLSENSOR"/>
</dbReference>
<organism evidence="12 13">
    <name type="scientific">Geobacillus jurassicus</name>
    <dbReference type="NCBI Taxonomy" id="235932"/>
    <lineage>
        <taxon>Bacteria</taxon>
        <taxon>Bacillati</taxon>
        <taxon>Bacillota</taxon>
        <taxon>Bacilli</taxon>
        <taxon>Bacillales</taxon>
        <taxon>Anoxybacillaceae</taxon>
        <taxon>Geobacillus</taxon>
    </lineage>
</organism>
<evidence type="ECO:0000313" key="12">
    <source>
        <dbReference type="EMBL" id="MFC0297569.1"/>
    </source>
</evidence>
<comment type="caution">
    <text evidence="12">The sequence shown here is derived from an EMBL/GenBank/DDBJ whole genome shotgun (WGS) entry which is preliminary data.</text>
</comment>
<dbReference type="SMART" id="SM00387">
    <property type="entry name" value="HATPase_c"/>
    <property type="match status" value="1"/>
</dbReference>
<dbReference type="Pfam" id="PF00512">
    <property type="entry name" value="HisKA"/>
    <property type="match status" value="1"/>
</dbReference>
<keyword evidence="10" id="KW-1133">Transmembrane helix</keyword>
<name>A0ABV6GUI5_9BACL</name>
<dbReference type="InterPro" id="IPR005467">
    <property type="entry name" value="His_kinase_dom"/>
</dbReference>
<keyword evidence="6" id="KW-0547">Nucleotide-binding</keyword>
<gene>
    <name evidence="12" type="ORF">ACFFHQ_09035</name>
</gene>
<evidence type="ECO:0000259" key="11">
    <source>
        <dbReference type="PROSITE" id="PS50109"/>
    </source>
</evidence>
<keyword evidence="9" id="KW-0902">Two-component regulatory system</keyword>
<dbReference type="PANTHER" id="PTHR45453">
    <property type="entry name" value="PHOSPHATE REGULON SENSOR PROTEIN PHOR"/>
    <property type="match status" value="1"/>
</dbReference>
<dbReference type="SMART" id="SM00388">
    <property type="entry name" value="HisKA"/>
    <property type="match status" value="1"/>
</dbReference>
<evidence type="ECO:0000256" key="1">
    <source>
        <dbReference type="ARBA" id="ARBA00000085"/>
    </source>
</evidence>
<dbReference type="InterPro" id="IPR050351">
    <property type="entry name" value="BphY/WalK/GraS-like"/>
</dbReference>
<evidence type="ECO:0000313" key="13">
    <source>
        <dbReference type="Proteomes" id="UP001589785"/>
    </source>
</evidence>
<keyword evidence="8" id="KW-0067">ATP-binding</keyword>
<keyword evidence="7 12" id="KW-0418">Kinase</keyword>
<dbReference type="EC" id="2.7.13.3" evidence="3"/>
<keyword evidence="4" id="KW-0597">Phosphoprotein</keyword>
<dbReference type="SUPFAM" id="SSF47384">
    <property type="entry name" value="Homodimeric domain of signal transducing histidine kinase"/>
    <property type="match status" value="1"/>
</dbReference>
<evidence type="ECO:0000256" key="3">
    <source>
        <dbReference type="ARBA" id="ARBA00012438"/>
    </source>
</evidence>
<dbReference type="InterPro" id="IPR003661">
    <property type="entry name" value="HisK_dim/P_dom"/>
</dbReference>
<evidence type="ECO:0000256" key="10">
    <source>
        <dbReference type="SAM" id="Phobius"/>
    </source>
</evidence>
<dbReference type="InterPro" id="IPR036890">
    <property type="entry name" value="HATPase_C_sf"/>
</dbReference>
<sequence length="475" mass="54685">MNDKMFKQTRFRLTLLFASLIVVFFVLFTSASYMIVSSLIMTKQRQQAIDLAEEEYMEHKFKLLNWYYKNADDDDTDERISAHHSSMPFFYYVITRDGEVIKGEESFPEIRENILHRIHGWRPGNKDVRYETVTIGNEKIWFLLSGKQVLIKKIYIGTIYTGINITEQVYIVKVLTGVLCVMSIVFIGLSVVLGYYMSGRAMVPIANAFKRQKEFVADASHELRTPLSILQSSIEVIESEEKGKLGEFSLQVLDDMKDELKRMTKLTNDLLWLARSDSNAITLTKEWFPLFPVVNELIRKCRPLAEQKQIRFTVHMQEDIMVYGDKERIIQLMFILLDNAVKYNNENGQVSIKVERNRKNVMIEIKDTGIGIPIEHQKYIFERFYRVDPSRSQRQQGYGIGLSIAKWIVDAHGGTINVQSEEKRGSRFIVTLPQPTIIESGGGGNNEKMDGGIKHFNCIFVNLFCGGASQSCVCR</sequence>
<keyword evidence="5" id="KW-0808">Transferase</keyword>
<reference evidence="12 13" key="1">
    <citation type="submission" date="2024-09" db="EMBL/GenBank/DDBJ databases">
        <authorList>
            <person name="Sun Q."/>
            <person name="Mori K."/>
        </authorList>
    </citation>
    <scope>NUCLEOTIDE SEQUENCE [LARGE SCALE GENOMIC DNA]</scope>
    <source>
        <strain evidence="12 13">CCM 7224</strain>
    </source>
</reference>
<dbReference type="InterPro" id="IPR036097">
    <property type="entry name" value="HisK_dim/P_sf"/>
</dbReference>
<dbReference type="GO" id="GO:0016301">
    <property type="term" value="F:kinase activity"/>
    <property type="evidence" value="ECO:0007669"/>
    <property type="project" value="UniProtKB-KW"/>
</dbReference>
<dbReference type="Gene3D" id="1.10.287.130">
    <property type="match status" value="1"/>
</dbReference>
<dbReference type="RefSeq" id="WP_083510005.1">
    <property type="nucleotide sequence ID" value="NZ_JBHLVN010000040.1"/>
</dbReference>
<evidence type="ECO:0000256" key="5">
    <source>
        <dbReference type="ARBA" id="ARBA00022679"/>
    </source>
</evidence>